<evidence type="ECO:0000256" key="1">
    <source>
        <dbReference type="SAM" id="Phobius"/>
    </source>
</evidence>
<keyword evidence="1" id="KW-0472">Membrane</keyword>
<reference evidence="3" key="2">
    <citation type="submission" date="2020-06" db="EMBL/GenBank/DDBJ databases">
        <title>Helianthus annuus Genome sequencing and assembly Release 2.</title>
        <authorList>
            <person name="Gouzy J."/>
            <person name="Langlade N."/>
            <person name="Munos S."/>
        </authorList>
    </citation>
    <scope>NUCLEOTIDE SEQUENCE</scope>
    <source>
        <tissue evidence="3">Leaves</tissue>
    </source>
</reference>
<dbReference type="AlphaFoldDB" id="A0A9K3NGD3"/>
<proteinExistence type="predicted"/>
<gene>
    <name evidence="3" type="ORF">HanXRQr2_Chr07g0294891</name>
</gene>
<name>A0A9K3NGD3_HELAN</name>
<feature type="domain" description="SPX" evidence="2">
    <location>
        <begin position="51"/>
        <end position="102"/>
    </location>
</feature>
<keyword evidence="1" id="KW-1133">Transmembrane helix</keyword>
<accession>A0A9K3NGD3</accession>
<comment type="caution">
    <text evidence="3">The sequence shown here is derived from an EMBL/GenBank/DDBJ whole genome shotgun (WGS) entry which is preliminary data.</text>
</comment>
<organism evidence="3 4">
    <name type="scientific">Helianthus annuus</name>
    <name type="common">Common sunflower</name>
    <dbReference type="NCBI Taxonomy" id="4232"/>
    <lineage>
        <taxon>Eukaryota</taxon>
        <taxon>Viridiplantae</taxon>
        <taxon>Streptophyta</taxon>
        <taxon>Embryophyta</taxon>
        <taxon>Tracheophyta</taxon>
        <taxon>Spermatophyta</taxon>
        <taxon>Magnoliopsida</taxon>
        <taxon>eudicotyledons</taxon>
        <taxon>Gunneridae</taxon>
        <taxon>Pentapetalae</taxon>
        <taxon>asterids</taxon>
        <taxon>campanulids</taxon>
        <taxon>Asterales</taxon>
        <taxon>Asteraceae</taxon>
        <taxon>Asteroideae</taxon>
        <taxon>Heliantheae alliance</taxon>
        <taxon>Heliantheae</taxon>
        <taxon>Helianthus</taxon>
    </lineage>
</organism>
<feature type="transmembrane region" description="Helical" evidence="1">
    <location>
        <begin position="27"/>
        <end position="47"/>
    </location>
</feature>
<evidence type="ECO:0000313" key="4">
    <source>
        <dbReference type="Proteomes" id="UP000215914"/>
    </source>
</evidence>
<dbReference type="Gramene" id="mRNA:HanXRQr2_Chr07g0294891">
    <property type="protein sequence ID" value="mRNA:HanXRQr2_Chr07g0294891"/>
    <property type="gene ID" value="HanXRQr2_Chr07g0294891"/>
</dbReference>
<sequence length="102" mass="11560">MDIMHSHKFLIGVDNCLLLLQNGVGGFMVPFFVIIVCDGVGCHGNLAKQVMKFGKSLSNQIDDTLLEWIDKFLSYKELKERLKLIRDLVTIGRHGFPTRILV</sequence>
<evidence type="ECO:0000313" key="3">
    <source>
        <dbReference type="EMBL" id="KAF5798608.1"/>
    </source>
</evidence>
<dbReference type="InterPro" id="IPR004331">
    <property type="entry name" value="SPX_dom"/>
</dbReference>
<keyword evidence="1" id="KW-0812">Transmembrane</keyword>
<dbReference type="EMBL" id="MNCJ02000322">
    <property type="protein sequence ID" value="KAF5798608.1"/>
    <property type="molecule type" value="Genomic_DNA"/>
</dbReference>
<dbReference type="Proteomes" id="UP000215914">
    <property type="component" value="Unassembled WGS sequence"/>
</dbReference>
<protein>
    <submittedName>
        <fullName evidence="3">SPX domain-containing protein</fullName>
    </submittedName>
</protein>
<keyword evidence="4" id="KW-1185">Reference proteome</keyword>
<dbReference type="PROSITE" id="PS51382">
    <property type="entry name" value="SPX"/>
    <property type="match status" value="1"/>
</dbReference>
<evidence type="ECO:0000259" key="2">
    <source>
        <dbReference type="PROSITE" id="PS51382"/>
    </source>
</evidence>
<reference evidence="3" key="1">
    <citation type="journal article" date="2017" name="Nature">
        <title>The sunflower genome provides insights into oil metabolism, flowering and Asterid evolution.</title>
        <authorList>
            <person name="Badouin H."/>
            <person name="Gouzy J."/>
            <person name="Grassa C.J."/>
            <person name="Murat F."/>
            <person name="Staton S.E."/>
            <person name="Cottret L."/>
            <person name="Lelandais-Briere C."/>
            <person name="Owens G.L."/>
            <person name="Carrere S."/>
            <person name="Mayjonade B."/>
            <person name="Legrand L."/>
            <person name="Gill N."/>
            <person name="Kane N.C."/>
            <person name="Bowers J.E."/>
            <person name="Hubner S."/>
            <person name="Bellec A."/>
            <person name="Berard A."/>
            <person name="Berges H."/>
            <person name="Blanchet N."/>
            <person name="Boniface M.C."/>
            <person name="Brunel D."/>
            <person name="Catrice O."/>
            <person name="Chaidir N."/>
            <person name="Claudel C."/>
            <person name="Donnadieu C."/>
            <person name="Faraut T."/>
            <person name="Fievet G."/>
            <person name="Helmstetter N."/>
            <person name="King M."/>
            <person name="Knapp S.J."/>
            <person name="Lai Z."/>
            <person name="Le Paslier M.C."/>
            <person name="Lippi Y."/>
            <person name="Lorenzon L."/>
            <person name="Mandel J.R."/>
            <person name="Marage G."/>
            <person name="Marchand G."/>
            <person name="Marquand E."/>
            <person name="Bret-Mestries E."/>
            <person name="Morien E."/>
            <person name="Nambeesan S."/>
            <person name="Nguyen T."/>
            <person name="Pegot-Espagnet P."/>
            <person name="Pouilly N."/>
            <person name="Raftis F."/>
            <person name="Sallet E."/>
            <person name="Schiex T."/>
            <person name="Thomas J."/>
            <person name="Vandecasteele C."/>
            <person name="Vares D."/>
            <person name="Vear F."/>
            <person name="Vautrin S."/>
            <person name="Crespi M."/>
            <person name="Mangin B."/>
            <person name="Burke J.M."/>
            <person name="Salse J."/>
            <person name="Munos S."/>
            <person name="Vincourt P."/>
            <person name="Rieseberg L.H."/>
            <person name="Langlade N.B."/>
        </authorList>
    </citation>
    <scope>NUCLEOTIDE SEQUENCE</scope>
    <source>
        <tissue evidence="3">Leaves</tissue>
    </source>
</reference>